<dbReference type="Pfam" id="PF17774">
    <property type="entry name" value="YlmH_RBD"/>
    <property type="match status" value="1"/>
</dbReference>
<proteinExistence type="predicted"/>
<dbReference type="STRING" id="1304284.L21TH_0643"/>
<dbReference type="RefSeq" id="WP_006308882.1">
    <property type="nucleotide sequence ID" value="NZ_ARZA01000066.1"/>
</dbReference>
<evidence type="ECO:0000313" key="4">
    <source>
        <dbReference type="Proteomes" id="UP000013378"/>
    </source>
</evidence>
<dbReference type="eggNOG" id="COG2302">
    <property type="taxonomic scope" value="Bacteria"/>
</dbReference>
<dbReference type="PATRIC" id="fig|1304284.3.peg.632"/>
<feature type="domain" description="RNA-binding S4" evidence="2">
    <location>
        <begin position="187"/>
        <end position="244"/>
    </location>
</feature>
<dbReference type="AlphaFoldDB" id="R1CXD5"/>
<gene>
    <name evidence="3" type="ORF">L21TH_0643</name>
</gene>
<reference evidence="3 4" key="1">
    <citation type="journal article" date="2015" name="Geomicrobiol. J.">
        <title>Caldisalinibacter kiritimatiensis gen. nov., sp. nov., a moderately thermohalophilic thiosulfate-reducing bacterium from a hypersaline microbial mat.</title>
        <authorList>
            <person name="Ben Hania W."/>
            <person name="Joseph M."/>
            <person name="Fiebig A."/>
            <person name="Bunk B."/>
            <person name="Klenk H.-P."/>
            <person name="Fardeau M.-L."/>
            <person name="Spring S."/>
        </authorList>
    </citation>
    <scope>NUCLEOTIDE SEQUENCE [LARGE SCALE GENOMIC DNA]</scope>
    <source>
        <strain evidence="3 4">L21-TH-D2</strain>
    </source>
</reference>
<dbReference type="EMBL" id="ARZA01000066">
    <property type="protein sequence ID" value="EOD01289.1"/>
    <property type="molecule type" value="Genomic_DNA"/>
</dbReference>
<evidence type="ECO:0000256" key="1">
    <source>
        <dbReference type="PROSITE-ProRule" id="PRU00182"/>
    </source>
</evidence>
<dbReference type="CDD" id="cd00165">
    <property type="entry name" value="S4"/>
    <property type="match status" value="1"/>
</dbReference>
<evidence type="ECO:0000259" key="2">
    <source>
        <dbReference type="SMART" id="SM00363"/>
    </source>
</evidence>
<keyword evidence="4" id="KW-1185">Reference proteome</keyword>
<dbReference type="Gene3D" id="3.10.290.10">
    <property type="entry name" value="RNA-binding S4 domain"/>
    <property type="match status" value="1"/>
</dbReference>
<dbReference type="PROSITE" id="PS50889">
    <property type="entry name" value="S4"/>
    <property type="match status" value="1"/>
</dbReference>
<name>R1CXD5_9FIRM</name>
<dbReference type="GO" id="GO:0003723">
    <property type="term" value="F:RNA binding"/>
    <property type="evidence" value="ECO:0007669"/>
    <property type="project" value="UniProtKB-KW"/>
</dbReference>
<dbReference type="PANTHER" id="PTHR13633">
    <property type="entry name" value="MITOCHONDRIAL TRANSCRIPTION RESCUE FACTOR 1"/>
    <property type="match status" value="1"/>
</dbReference>
<dbReference type="InterPro" id="IPR002942">
    <property type="entry name" value="S4_RNA-bd"/>
</dbReference>
<dbReference type="InterPro" id="IPR040591">
    <property type="entry name" value="RqcP2_RBD"/>
</dbReference>
<dbReference type="PANTHER" id="PTHR13633:SF3">
    <property type="entry name" value="MITOCHONDRIAL TRANSCRIPTION RESCUE FACTOR 1"/>
    <property type="match status" value="1"/>
</dbReference>
<dbReference type="OrthoDB" id="9812787at2"/>
<keyword evidence="1" id="KW-0694">RNA-binding</keyword>
<dbReference type="InterPro" id="IPR036986">
    <property type="entry name" value="S4_RNA-bd_sf"/>
</dbReference>
<dbReference type="InterPro" id="IPR012677">
    <property type="entry name" value="Nucleotide-bd_a/b_plait_sf"/>
</dbReference>
<sequence length="263" mass="30871">MLLDKEKYLEHIKDNEQIFEMRKVLDKVEQVMSYHSIEYTDFLNPYQCRLARSFLNRFHDIEYYEDGGYNSAERKTIIIYPFYLDRMSVEAPLAAVKIENKSKFNNINHRDYLGAIMSLGIKREKIGDIVIHDNYTQVVLHKDILEYVILNLNKIGNEPVRVNEISINDVIKGKEEYKEIFSTVASLRLDSLVSSAVNVSRKISQNYIKLGKVKVNWQPIQQLSYEVKEGDVFSIRGYGRYKLESILGNSKKDRLKLIIRKYI</sequence>
<protein>
    <recommendedName>
        <fullName evidence="2">RNA-binding S4 domain-containing protein</fullName>
    </recommendedName>
</protein>
<accession>R1CXD5</accession>
<dbReference type="Proteomes" id="UP000013378">
    <property type="component" value="Unassembled WGS sequence"/>
</dbReference>
<dbReference type="Gene3D" id="3.30.1370.160">
    <property type="match status" value="1"/>
</dbReference>
<dbReference type="Gene3D" id="3.30.70.330">
    <property type="match status" value="1"/>
</dbReference>
<dbReference type="Pfam" id="PF01479">
    <property type="entry name" value="S4"/>
    <property type="match status" value="1"/>
</dbReference>
<dbReference type="SUPFAM" id="SSF55174">
    <property type="entry name" value="Alpha-L RNA-binding motif"/>
    <property type="match status" value="1"/>
</dbReference>
<organism evidence="3 4">
    <name type="scientific">Caldisalinibacter kiritimatiensis</name>
    <dbReference type="NCBI Taxonomy" id="1304284"/>
    <lineage>
        <taxon>Bacteria</taxon>
        <taxon>Bacillati</taxon>
        <taxon>Bacillota</taxon>
        <taxon>Tissierellia</taxon>
        <taxon>Tissierellales</taxon>
        <taxon>Thermohalobacteraceae</taxon>
        <taxon>Caldisalinibacter</taxon>
    </lineage>
</organism>
<comment type="caution">
    <text evidence="3">The sequence shown here is derived from an EMBL/GenBank/DDBJ whole genome shotgun (WGS) entry which is preliminary data.</text>
</comment>
<evidence type="ECO:0000313" key="3">
    <source>
        <dbReference type="EMBL" id="EOD01289.1"/>
    </source>
</evidence>
<dbReference type="SMART" id="SM00363">
    <property type="entry name" value="S4"/>
    <property type="match status" value="1"/>
</dbReference>